<dbReference type="NCBIfam" id="TIGR01128">
    <property type="entry name" value="holA"/>
    <property type="match status" value="1"/>
</dbReference>
<gene>
    <name evidence="9" type="ORF">BW730_04305</name>
</gene>
<comment type="similarity">
    <text evidence="6">Belongs to the DNA polymerase HolA subunit family.</text>
</comment>
<dbReference type="SUPFAM" id="SSF52540">
    <property type="entry name" value="P-loop containing nucleoside triphosphate hydrolases"/>
    <property type="match status" value="1"/>
</dbReference>
<dbReference type="Gene3D" id="1.10.8.60">
    <property type="match status" value="1"/>
</dbReference>
<dbReference type="KEGG" id="tes:BW730_04305"/>
<reference evidence="10" key="1">
    <citation type="submission" date="2017-02" db="EMBL/GenBank/DDBJ databases">
        <title>Tessaracoccus aquaemaris sp. nov., isolated from the intestine of a Korean rockfish, Sebastes schlegelii, in a marine aquaculture pond.</title>
        <authorList>
            <person name="Tak E.J."/>
            <person name="Bae J.-W."/>
        </authorList>
    </citation>
    <scope>NUCLEOTIDE SEQUENCE [LARGE SCALE GENOMIC DNA]</scope>
    <source>
        <strain evidence="10">NSG39</strain>
    </source>
</reference>
<dbReference type="GO" id="GO:0003677">
    <property type="term" value="F:DNA binding"/>
    <property type="evidence" value="ECO:0007669"/>
    <property type="project" value="InterPro"/>
</dbReference>
<organism evidence="9 10">
    <name type="scientific">Tessaracoccus aquimaris</name>
    <dbReference type="NCBI Taxonomy" id="1332264"/>
    <lineage>
        <taxon>Bacteria</taxon>
        <taxon>Bacillati</taxon>
        <taxon>Actinomycetota</taxon>
        <taxon>Actinomycetes</taxon>
        <taxon>Propionibacteriales</taxon>
        <taxon>Propionibacteriaceae</taxon>
        <taxon>Tessaracoccus</taxon>
    </lineage>
</organism>
<keyword evidence="5" id="KW-0239">DNA-directed DNA polymerase</keyword>
<dbReference type="AlphaFoldDB" id="A0A1Q2CL78"/>
<keyword evidence="4" id="KW-0235">DNA replication</keyword>
<dbReference type="InterPro" id="IPR048466">
    <property type="entry name" value="DNA_pol3_delta-like_C"/>
</dbReference>
<dbReference type="OrthoDB" id="8478864at2"/>
<evidence type="ECO:0000256" key="4">
    <source>
        <dbReference type="ARBA" id="ARBA00022705"/>
    </source>
</evidence>
<dbReference type="GO" id="GO:0003887">
    <property type="term" value="F:DNA-directed DNA polymerase activity"/>
    <property type="evidence" value="ECO:0007669"/>
    <property type="project" value="UniProtKB-KW"/>
</dbReference>
<dbReference type="EC" id="2.7.7.7" evidence="1"/>
<dbReference type="InterPro" id="IPR005790">
    <property type="entry name" value="DNA_polIII_delta"/>
</dbReference>
<comment type="catalytic activity">
    <reaction evidence="7">
        <text>DNA(n) + a 2'-deoxyribonucleoside 5'-triphosphate = DNA(n+1) + diphosphate</text>
        <dbReference type="Rhea" id="RHEA:22508"/>
        <dbReference type="Rhea" id="RHEA-COMP:17339"/>
        <dbReference type="Rhea" id="RHEA-COMP:17340"/>
        <dbReference type="ChEBI" id="CHEBI:33019"/>
        <dbReference type="ChEBI" id="CHEBI:61560"/>
        <dbReference type="ChEBI" id="CHEBI:173112"/>
        <dbReference type="EC" id="2.7.7.7"/>
    </reaction>
</comment>
<evidence type="ECO:0000256" key="6">
    <source>
        <dbReference type="ARBA" id="ARBA00034754"/>
    </source>
</evidence>
<keyword evidence="2" id="KW-0808">Transferase</keyword>
<keyword evidence="3" id="KW-0548">Nucleotidyltransferase</keyword>
<dbReference type="PANTHER" id="PTHR34388:SF1">
    <property type="entry name" value="DNA POLYMERASE III SUBUNIT DELTA"/>
    <property type="match status" value="1"/>
</dbReference>
<evidence type="ECO:0000256" key="3">
    <source>
        <dbReference type="ARBA" id="ARBA00022695"/>
    </source>
</evidence>
<evidence type="ECO:0000313" key="9">
    <source>
        <dbReference type="EMBL" id="AQP46862.1"/>
    </source>
</evidence>
<dbReference type="Pfam" id="PF21694">
    <property type="entry name" value="DNA_pol3_delta_C"/>
    <property type="match status" value="1"/>
</dbReference>
<dbReference type="EMBL" id="CP019606">
    <property type="protein sequence ID" value="AQP46862.1"/>
    <property type="molecule type" value="Genomic_DNA"/>
</dbReference>
<evidence type="ECO:0000256" key="2">
    <source>
        <dbReference type="ARBA" id="ARBA00022679"/>
    </source>
</evidence>
<sequence length="320" mass="33303">MSSFGSTLLVTGPEAFLAQRAVARTRAAALKERPEADVNEITAAELEDTMLSEVVGGSLFSSDIVAVIDDVGACPPGVVDQLVAVAKNPGDELCLILVHHGGNKGKGLIDKLKKAKVPTEPVAAFKAWELPKFVAEEAKRNKIRISQDAAGELVSAVGNDLRALASAVAQLASDSDGGEIDAGLIKRYFAGRAEVTSFAVADAVLAGNANVAMERLRWALSTGAAPVLVTSAMAGAFRGMGKYIDAQGSRMNSNDLARQLGLPPWKMKDYARTSRLWGPGSVAGAIQLIAVGDAEVKGAATDPAFALERMVLGVLALARP</sequence>
<protein>
    <recommendedName>
        <fullName evidence="1">DNA-directed DNA polymerase</fullName>
        <ecNumber evidence="1">2.7.7.7</ecNumber>
    </recommendedName>
</protein>
<evidence type="ECO:0000256" key="1">
    <source>
        <dbReference type="ARBA" id="ARBA00012417"/>
    </source>
</evidence>
<dbReference type="InterPro" id="IPR008921">
    <property type="entry name" value="DNA_pol3_clamp-load_cplx_C"/>
</dbReference>
<accession>A0A1Q2CL78</accession>
<dbReference type="InterPro" id="IPR027417">
    <property type="entry name" value="P-loop_NTPase"/>
</dbReference>
<dbReference type="SUPFAM" id="SSF48019">
    <property type="entry name" value="post-AAA+ oligomerization domain-like"/>
    <property type="match status" value="1"/>
</dbReference>
<dbReference type="Gene3D" id="3.40.50.300">
    <property type="entry name" value="P-loop containing nucleotide triphosphate hydrolases"/>
    <property type="match status" value="1"/>
</dbReference>
<keyword evidence="10" id="KW-1185">Reference proteome</keyword>
<dbReference type="GO" id="GO:0006261">
    <property type="term" value="P:DNA-templated DNA replication"/>
    <property type="evidence" value="ECO:0007669"/>
    <property type="project" value="TreeGrafter"/>
</dbReference>
<dbReference type="PANTHER" id="PTHR34388">
    <property type="entry name" value="DNA POLYMERASE III SUBUNIT DELTA"/>
    <property type="match status" value="1"/>
</dbReference>
<evidence type="ECO:0000256" key="7">
    <source>
        <dbReference type="ARBA" id="ARBA00049244"/>
    </source>
</evidence>
<proteinExistence type="inferred from homology"/>
<dbReference type="Proteomes" id="UP000188145">
    <property type="component" value="Chromosome"/>
</dbReference>
<dbReference type="GO" id="GO:0009360">
    <property type="term" value="C:DNA polymerase III complex"/>
    <property type="evidence" value="ECO:0007669"/>
    <property type="project" value="TreeGrafter"/>
</dbReference>
<evidence type="ECO:0000313" key="10">
    <source>
        <dbReference type="Proteomes" id="UP000188145"/>
    </source>
</evidence>
<name>A0A1Q2CL78_9ACTN</name>
<feature type="domain" description="DNA polymerase III delta subunit-like C-terminal" evidence="8">
    <location>
        <begin position="197"/>
        <end position="312"/>
    </location>
</feature>
<dbReference type="STRING" id="1332264.BW730_04305"/>
<evidence type="ECO:0000259" key="8">
    <source>
        <dbReference type="Pfam" id="PF21694"/>
    </source>
</evidence>
<evidence type="ECO:0000256" key="5">
    <source>
        <dbReference type="ARBA" id="ARBA00022932"/>
    </source>
</evidence>
<dbReference type="Gene3D" id="1.20.272.10">
    <property type="match status" value="1"/>
</dbReference>